<dbReference type="Proteomes" id="UP000277212">
    <property type="component" value="Unassembled WGS sequence"/>
</dbReference>
<dbReference type="EMBL" id="NKUJ01001095">
    <property type="protein sequence ID" value="RMI93890.1"/>
    <property type="molecule type" value="Genomic_DNA"/>
</dbReference>
<gene>
    <name evidence="1" type="ORF">CDV36_016517</name>
</gene>
<accession>A0A3M2QLH3</accession>
<name>A0A3M2QLH3_9HYPO</name>
<reference evidence="1 2" key="1">
    <citation type="submission" date="2017-06" db="EMBL/GenBank/DDBJ databases">
        <title>Comparative genomic analysis of Ambrosia Fusariam Clade fungi.</title>
        <authorList>
            <person name="Stajich J.E."/>
            <person name="Carrillo J."/>
            <person name="Kijimoto T."/>
            <person name="Eskalen A."/>
            <person name="O'Donnell K."/>
            <person name="Kasson M."/>
        </authorList>
    </citation>
    <scope>NUCLEOTIDE SEQUENCE [LARGE SCALE GENOMIC DNA]</scope>
    <source>
        <strain evidence="1">UCR3666</strain>
    </source>
</reference>
<proteinExistence type="predicted"/>
<evidence type="ECO:0000313" key="1">
    <source>
        <dbReference type="EMBL" id="RMI93890.1"/>
    </source>
</evidence>
<organism evidence="1 2">
    <name type="scientific">Fusarium kuroshium</name>
    <dbReference type="NCBI Taxonomy" id="2010991"/>
    <lineage>
        <taxon>Eukaryota</taxon>
        <taxon>Fungi</taxon>
        <taxon>Dikarya</taxon>
        <taxon>Ascomycota</taxon>
        <taxon>Pezizomycotina</taxon>
        <taxon>Sordariomycetes</taxon>
        <taxon>Hypocreomycetidae</taxon>
        <taxon>Hypocreales</taxon>
        <taxon>Nectriaceae</taxon>
        <taxon>Fusarium</taxon>
        <taxon>Fusarium solani species complex</taxon>
    </lineage>
</organism>
<sequence>MATPTVPSIIAKLITRGTLSPGMMIATYWLRIHDVGAVERAAETKLGDLIPLHESTPCLDYTQMQARSDSSMVSQEKDVSVEIYSRTPQLRKRSGFATLKGLLKSLSCWKATS</sequence>
<comment type="caution">
    <text evidence="1">The sequence shown here is derived from an EMBL/GenBank/DDBJ whole genome shotgun (WGS) entry which is preliminary data.</text>
</comment>
<dbReference type="AlphaFoldDB" id="A0A3M2QLH3"/>
<protein>
    <submittedName>
        <fullName evidence="1">Uncharacterized protein</fullName>
    </submittedName>
</protein>
<evidence type="ECO:0000313" key="2">
    <source>
        <dbReference type="Proteomes" id="UP000277212"/>
    </source>
</evidence>
<keyword evidence="2" id="KW-1185">Reference proteome</keyword>